<evidence type="ECO:0000313" key="2">
    <source>
        <dbReference type="Proteomes" id="UP000288805"/>
    </source>
</evidence>
<organism evidence="1 2">
    <name type="scientific">Vitis vinifera</name>
    <name type="common">Grape</name>
    <dbReference type="NCBI Taxonomy" id="29760"/>
    <lineage>
        <taxon>Eukaryota</taxon>
        <taxon>Viridiplantae</taxon>
        <taxon>Streptophyta</taxon>
        <taxon>Embryophyta</taxon>
        <taxon>Tracheophyta</taxon>
        <taxon>Spermatophyta</taxon>
        <taxon>Magnoliopsida</taxon>
        <taxon>eudicotyledons</taxon>
        <taxon>Gunneridae</taxon>
        <taxon>Pentapetalae</taxon>
        <taxon>rosids</taxon>
        <taxon>Vitales</taxon>
        <taxon>Vitaceae</taxon>
        <taxon>Viteae</taxon>
        <taxon>Vitis</taxon>
    </lineage>
</organism>
<dbReference type="PANTHER" id="PTHR11439">
    <property type="entry name" value="GAG-POL-RELATED RETROTRANSPOSON"/>
    <property type="match status" value="1"/>
</dbReference>
<dbReference type="AlphaFoldDB" id="A0A438DBR0"/>
<evidence type="ECO:0000313" key="1">
    <source>
        <dbReference type="EMBL" id="RVW32897.1"/>
    </source>
</evidence>
<dbReference type="CDD" id="cd09272">
    <property type="entry name" value="RNase_HI_RT_Ty1"/>
    <property type="match status" value="1"/>
</dbReference>
<accession>A0A438DBR0</accession>
<comment type="caution">
    <text evidence="1">The sequence shown here is derived from an EMBL/GenBank/DDBJ whole genome shotgun (WGS) entry which is preliminary data.</text>
</comment>
<dbReference type="PANTHER" id="PTHR11439:SF500">
    <property type="entry name" value="RNA-DIRECTED DNA POLYMERASE"/>
    <property type="match status" value="1"/>
</dbReference>
<dbReference type="InterPro" id="IPR043502">
    <property type="entry name" value="DNA/RNA_pol_sf"/>
</dbReference>
<gene>
    <name evidence="1" type="primary">RE2_199</name>
    <name evidence="1" type="ORF">CK203_088083</name>
</gene>
<dbReference type="EMBL" id="QGNW01001702">
    <property type="protein sequence ID" value="RVW32897.1"/>
    <property type="molecule type" value="Genomic_DNA"/>
</dbReference>
<dbReference type="SUPFAM" id="SSF56672">
    <property type="entry name" value="DNA/RNA polymerases"/>
    <property type="match status" value="1"/>
</dbReference>
<proteinExistence type="predicted"/>
<protein>
    <submittedName>
        <fullName evidence="1">Retrovirus-related Pol polyprotein from transposon RE2</fullName>
    </submittedName>
</protein>
<sequence length="283" mass="31941">MAGAKPLASPTVASTKLSSTNRELLSDSSTYRHIIGALQYCTITRPDISYVVNQLCQYMYHPRTPHWQAMKRVLRYLKGSINHGLFYTPSPLQLHTYCNSDWAGNPDDKRSTSGYGVFLGRNLVSWSSKKQHVVSRSSTEAEYRSMALAIAEVYWLRMLFKELAIGLIHIPNIWCNNIGAIALASNPVFHARTKHVEIDYHFIREKVCNHDIKVQHVSTVDQIADLFIKGQTTKRFQYLKGKLMVCQNPINSRGGVRLLESSAEIPEASTPIPHSIHSVTDSK</sequence>
<name>A0A438DBR0_VITVI</name>
<dbReference type="Proteomes" id="UP000288805">
    <property type="component" value="Unassembled WGS sequence"/>
</dbReference>
<reference evidence="1 2" key="1">
    <citation type="journal article" date="2018" name="PLoS Genet.">
        <title>Population sequencing reveals clonal diversity and ancestral inbreeding in the grapevine cultivar Chardonnay.</title>
        <authorList>
            <person name="Roach M.J."/>
            <person name="Johnson D.L."/>
            <person name="Bohlmann J."/>
            <person name="van Vuuren H.J."/>
            <person name="Jones S.J."/>
            <person name="Pretorius I.S."/>
            <person name="Schmidt S.A."/>
            <person name="Borneman A.R."/>
        </authorList>
    </citation>
    <scope>NUCLEOTIDE SEQUENCE [LARGE SCALE GENOMIC DNA]</scope>
    <source>
        <strain evidence="2">cv. Chardonnay</strain>
        <tissue evidence="1">Leaf</tissue>
    </source>
</reference>